<keyword evidence="1" id="KW-1133">Transmembrane helix</keyword>
<dbReference type="AlphaFoldDB" id="A0A2M4DQT5"/>
<keyword evidence="1" id="KW-0472">Membrane</keyword>
<sequence length="98" mass="10575">MGNLSKQPALVACLCLLWGFVGSVLLTLLPFTFHYGVLALRSFLHYLRSVLLWLPGGFGGLVDGALCFCGVPSCFPTLCFAFSAFCSRALPSVSQPWV</sequence>
<dbReference type="EMBL" id="GGFL01015762">
    <property type="protein sequence ID" value="MBW79940.1"/>
    <property type="molecule type" value="Transcribed_RNA"/>
</dbReference>
<evidence type="ECO:0000256" key="1">
    <source>
        <dbReference type="SAM" id="Phobius"/>
    </source>
</evidence>
<protein>
    <submittedName>
        <fullName evidence="2">Uncharacterized protein</fullName>
    </submittedName>
</protein>
<name>A0A2M4DQT5_ANODA</name>
<organism evidence="2">
    <name type="scientific">Anopheles darlingi</name>
    <name type="common">Mosquito</name>
    <dbReference type="NCBI Taxonomy" id="43151"/>
    <lineage>
        <taxon>Eukaryota</taxon>
        <taxon>Metazoa</taxon>
        <taxon>Ecdysozoa</taxon>
        <taxon>Arthropoda</taxon>
        <taxon>Hexapoda</taxon>
        <taxon>Insecta</taxon>
        <taxon>Pterygota</taxon>
        <taxon>Neoptera</taxon>
        <taxon>Endopterygota</taxon>
        <taxon>Diptera</taxon>
        <taxon>Nematocera</taxon>
        <taxon>Culicoidea</taxon>
        <taxon>Culicidae</taxon>
        <taxon>Anophelinae</taxon>
        <taxon>Anopheles</taxon>
    </lineage>
</organism>
<feature type="transmembrane region" description="Helical" evidence="1">
    <location>
        <begin position="9"/>
        <end position="33"/>
    </location>
</feature>
<evidence type="ECO:0000313" key="2">
    <source>
        <dbReference type="EMBL" id="MBW79940.1"/>
    </source>
</evidence>
<feature type="transmembrane region" description="Helical" evidence="1">
    <location>
        <begin position="53"/>
        <end position="86"/>
    </location>
</feature>
<proteinExistence type="predicted"/>
<reference evidence="2" key="1">
    <citation type="submission" date="2018-01" db="EMBL/GenBank/DDBJ databases">
        <title>An insight into the sialome of Amazonian anophelines.</title>
        <authorList>
            <person name="Ribeiro J.M."/>
            <person name="Scarpassa V."/>
            <person name="Calvo E."/>
        </authorList>
    </citation>
    <scope>NUCLEOTIDE SEQUENCE</scope>
</reference>
<keyword evidence="1" id="KW-0812">Transmembrane</keyword>
<accession>A0A2M4DQT5</accession>